<keyword evidence="3" id="KW-0472">Membrane</keyword>
<feature type="compositionally biased region" description="Basic and acidic residues" evidence="2">
    <location>
        <begin position="408"/>
        <end position="426"/>
    </location>
</feature>
<feature type="domain" description="DUF676" evidence="4">
    <location>
        <begin position="65"/>
        <end position="229"/>
    </location>
</feature>
<feature type="transmembrane region" description="Helical" evidence="3">
    <location>
        <begin position="303"/>
        <end position="326"/>
    </location>
</feature>
<dbReference type="SUPFAM" id="SSF53474">
    <property type="entry name" value="alpha/beta-Hydrolases"/>
    <property type="match status" value="1"/>
</dbReference>
<proteinExistence type="inferred from homology"/>
<reference evidence="5 6" key="1">
    <citation type="submission" date="2019-02" db="EMBL/GenBank/DDBJ databases">
        <title>Genome sequencing of the rare red list fungi Dentipellis fragilis.</title>
        <authorList>
            <person name="Buettner E."/>
            <person name="Kellner H."/>
        </authorList>
    </citation>
    <scope>NUCLEOTIDE SEQUENCE [LARGE SCALE GENOMIC DNA]</scope>
    <source>
        <strain evidence="5 6">DSM 105465</strain>
    </source>
</reference>
<keyword evidence="3" id="KW-0812">Transmembrane</keyword>
<protein>
    <recommendedName>
        <fullName evidence="4">DUF676 domain-containing protein</fullName>
    </recommendedName>
</protein>
<keyword evidence="6" id="KW-1185">Reference proteome</keyword>
<dbReference type="InterPro" id="IPR029058">
    <property type="entry name" value="AB_hydrolase_fold"/>
</dbReference>
<evidence type="ECO:0000256" key="2">
    <source>
        <dbReference type="SAM" id="MobiDB-lite"/>
    </source>
</evidence>
<dbReference type="EMBL" id="SEOQ01000870">
    <property type="protein sequence ID" value="TFY55966.1"/>
    <property type="molecule type" value="Genomic_DNA"/>
</dbReference>
<comment type="caution">
    <text evidence="5">The sequence shown here is derived from an EMBL/GenBank/DDBJ whole genome shotgun (WGS) entry which is preliminary data.</text>
</comment>
<evidence type="ECO:0000313" key="5">
    <source>
        <dbReference type="EMBL" id="TFY55966.1"/>
    </source>
</evidence>
<dbReference type="PANTHER" id="PTHR12482:SF62">
    <property type="entry name" value="LIPASE ROG1-RELATED"/>
    <property type="match status" value="1"/>
</dbReference>
<organism evidence="5 6">
    <name type="scientific">Dentipellis fragilis</name>
    <dbReference type="NCBI Taxonomy" id="205917"/>
    <lineage>
        <taxon>Eukaryota</taxon>
        <taxon>Fungi</taxon>
        <taxon>Dikarya</taxon>
        <taxon>Basidiomycota</taxon>
        <taxon>Agaricomycotina</taxon>
        <taxon>Agaricomycetes</taxon>
        <taxon>Russulales</taxon>
        <taxon>Hericiaceae</taxon>
        <taxon>Dentipellis</taxon>
    </lineage>
</organism>
<dbReference type="InterPro" id="IPR044294">
    <property type="entry name" value="Lipase-like"/>
</dbReference>
<gene>
    <name evidence="5" type="ORF">EVG20_g9119</name>
</gene>
<accession>A0A4Y9Y0L3</accession>
<name>A0A4Y9Y0L3_9AGAM</name>
<dbReference type="Gene3D" id="3.40.50.1820">
    <property type="entry name" value="alpha/beta hydrolase"/>
    <property type="match status" value="1"/>
</dbReference>
<comment type="similarity">
    <text evidence="1">Belongs to the putative lipase ROG1 family.</text>
</comment>
<sequence length="499" mass="54991">MPRVSSTQEVERAAAEAYGTRNVVDPSPPRDLEVWLAQTCTYSFSSMILETQSDTTDTHPEGMELRVLVPETNRGGGTYDGIDWGGERVADEVYQEIKKIEGEGRKVTKFSVTGFSLGGLVSRYVIGILHQRKFFETITPVNFNTVATPHIGLLRYRTFPSTVAAKLGSRLLSRTGEQIYGVDKWSASGLPLLEVMADPEHVFFKALSMFPHIRIYANAVNDMAVPHLTAAIELDDPFVNRKANGLILELDDKYPPLIKSQLLPSTLPPKPRIFSCAWFKSLHLHLPRPPLPAFLSQRFPLNILVYLALPILLPAFLIVFLARFLLAPCFSRSRIRVLEKDNSAGERLVHKFGDIESQMEDAMVNLVGGPRTGLEVARECIPPDGAGVLSTHNNAFAEAGPASQIGRKAPDSRVQSDAKAKPETTAKVKAKAKGTPAFSAGQYRMVTALNALPQLQKERAFIDGIGNSHDAIICRDVRHFGAHRAGAGVLRHWADHFVL</sequence>
<keyword evidence="3" id="KW-1133">Transmembrane helix</keyword>
<evidence type="ECO:0000259" key="4">
    <source>
        <dbReference type="Pfam" id="PF05057"/>
    </source>
</evidence>
<dbReference type="Pfam" id="PF05057">
    <property type="entry name" value="DUF676"/>
    <property type="match status" value="1"/>
</dbReference>
<dbReference type="OrthoDB" id="273452at2759"/>
<feature type="region of interest" description="Disordered" evidence="2">
    <location>
        <begin position="400"/>
        <end position="432"/>
    </location>
</feature>
<dbReference type="AlphaFoldDB" id="A0A4Y9Y0L3"/>
<evidence type="ECO:0000256" key="3">
    <source>
        <dbReference type="SAM" id="Phobius"/>
    </source>
</evidence>
<dbReference type="PANTHER" id="PTHR12482">
    <property type="entry name" value="LIPASE ROG1-RELATED-RELATED"/>
    <property type="match status" value="1"/>
</dbReference>
<evidence type="ECO:0000256" key="1">
    <source>
        <dbReference type="ARBA" id="ARBA00007920"/>
    </source>
</evidence>
<dbReference type="Proteomes" id="UP000298327">
    <property type="component" value="Unassembled WGS sequence"/>
</dbReference>
<dbReference type="InterPro" id="IPR007751">
    <property type="entry name" value="DUF676_lipase-like"/>
</dbReference>
<evidence type="ECO:0000313" key="6">
    <source>
        <dbReference type="Proteomes" id="UP000298327"/>
    </source>
</evidence>